<feature type="compositionally biased region" description="Polar residues" evidence="2">
    <location>
        <begin position="30"/>
        <end position="39"/>
    </location>
</feature>
<dbReference type="SUPFAM" id="SSF50475">
    <property type="entry name" value="FMN-binding split barrel"/>
    <property type="match status" value="1"/>
</dbReference>
<evidence type="ECO:0000313" key="5">
    <source>
        <dbReference type="EMBL" id="TNC36477.1"/>
    </source>
</evidence>
<gene>
    <name evidence="5" type="ORF">FHE65_26080</name>
    <name evidence="4" type="ORF">FHE65_33810</name>
</gene>
<dbReference type="PANTHER" id="PTHR35176:SF4">
    <property type="entry name" value="PYRIDOXAMINE 5'-PHOSPHATE OXIDASE-RELATED FMN-BINDING"/>
    <property type="match status" value="1"/>
</dbReference>
<dbReference type="InterPro" id="IPR012349">
    <property type="entry name" value="Split_barrel_FMN-bd"/>
</dbReference>
<dbReference type="Pfam" id="PF01243">
    <property type="entry name" value="PNPOx_N"/>
    <property type="match status" value="1"/>
</dbReference>
<keyword evidence="1 4" id="KW-0560">Oxidoreductase</keyword>
<comment type="caution">
    <text evidence="4">The sequence shown here is derived from an EMBL/GenBank/DDBJ whole genome shotgun (WGS) entry which is preliminary data.</text>
</comment>
<proteinExistence type="predicted"/>
<dbReference type="GO" id="GO:0016627">
    <property type="term" value="F:oxidoreductase activity, acting on the CH-CH group of donors"/>
    <property type="evidence" value="ECO:0007669"/>
    <property type="project" value="TreeGrafter"/>
</dbReference>
<dbReference type="InterPro" id="IPR052019">
    <property type="entry name" value="F420H2_bilvrd_red/Heme_oxyg"/>
</dbReference>
<dbReference type="GO" id="GO:0070967">
    <property type="term" value="F:coenzyme F420 binding"/>
    <property type="evidence" value="ECO:0007669"/>
    <property type="project" value="TreeGrafter"/>
</dbReference>
<evidence type="ECO:0000313" key="4">
    <source>
        <dbReference type="EMBL" id="TNC28401.1"/>
    </source>
</evidence>
<feature type="region of interest" description="Disordered" evidence="2">
    <location>
        <begin position="1"/>
        <end position="39"/>
    </location>
</feature>
<dbReference type="Gene3D" id="2.30.110.10">
    <property type="entry name" value="Electron Transport, Fmn-binding Protein, Chain A"/>
    <property type="match status" value="1"/>
</dbReference>
<evidence type="ECO:0000256" key="2">
    <source>
        <dbReference type="SAM" id="MobiDB-lite"/>
    </source>
</evidence>
<evidence type="ECO:0000256" key="1">
    <source>
        <dbReference type="ARBA" id="ARBA00023002"/>
    </source>
</evidence>
<evidence type="ECO:0000313" key="6">
    <source>
        <dbReference type="Proteomes" id="UP000306740"/>
    </source>
</evidence>
<name>A0A5C4M651_9ACTN</name>
<accession>A0A5C4M651</accession>
<organism evidence="4 6">
    <name type="scientific">Mumia zhuanghuii</name>
    <dbReference type="NCBI Taxonomy" id="2585211"/>
    <lineage>
        <taxon>Bacteria</taxon>
        <taxon>Bacillati</taxon>
        <taxon>Actinomycetota</taxon>
        <taxon>Actinomycetes</taxon>
        <taxon>Propionibacteriales</taxon>
        <taxon>Nocardioidaceae</taxon>
        <taxon>Mumia</taxon>
    </lineage>
</organism>
<dbReference type="GO" id="GO:0005829">
    <property type="term" value="C:cytosol"/>
    <property type="evidence" value="ECO:0007669"/>
    <property type="project" value="TreeGrafter"/>
</dbReference>
<dbReference type="PANTHER" id="PTHR35176">
    <property type="entry name" value="HEME OXYGENASE HI_0854-RELATED"/>
    <property type="match status" value="1"/>
</dbReference>
<dbReference type="EMBL" id="VDFR01000234">
    <property type="protein sequence ID" value="TNC28401.1"/>
    <property type="molecule type" value="Genomic_DNA"/>
</dbReference>
<feature type="domain" description="Pyridoxamine 5'-phosphate oxidase N-terminal" evidence="3">
    <location>
        <begin position="43"/>
        <end position="170"/>
    </location>
</feature>
<dbReference type="Proteomes" id="UP000306740">
    <property type="component" value="Unassembled WGS sequence"/>
</dbReference>
<dbReference type="AlphaFoldDB" id="A0A5C4M651"/>
<dbReference type="InterPro" id="IPR011576">
    <property type="entry name" value="Pyridox_Oxase_N"/>
</dbReference>
<protein>
    <submittedName>
        <fullName evidence="4">TIGR03667 family PPOX class F420-dependent oxidoreductase</fullName>
        <ecNumber evidence="4">1.-.-.-</ecNumber>
    </submittedName>
</protein>
<dbReference type="EMBL" id="VDFR01000136">
    <property type="protein sequence ID" value="TNC36477.1"/>
    <property type="molecule type" value="Genomic_DNA"/>
</dbReference>
<dbReference type="EC" id="1.-.-.-" evidence="4"/>
<dbReference type="OrthoDB" id="157302at2"/>
<reference evidence="4 6" key="1">
    <citation type="submission" date="2019-05" db="EMBL/GenBank/DDBJ databases">
        <title>Mumia sp. nov., isolated from the intestinal contents of plateau pika (Ochotona curzoniae) in the Qinghai-Tibet plateau of China.</title>
        <authorList>
            <person name="Tian Z."/>
        </authorList>
    </citation>
    <scope>NUCLEOTIDE SEQUENCE [LARGE SCALE GENOMIC DNA]</scope>
    <source>
        <strain evidence="6">527</strain>
        <strain evidence="4">Z527</strain>
    </source>
</reference>
<dbReference type="InterPro" id="IPR019966">
    <property type="entry name" value="F420-dep_enz_PPOX_Rv3369"/>
</dbReference>
<evidence type="ECO:0000259" key="3">
    <source>
        <dbReference type="Pfam" id="PF01243"/>
    </source>
</evidence>
<sequence>MGPSNPARSVPAPAPPLRSGKDVGGCRPGQGNTMTFDPTSLPSAVVDRLTAESVVWLTTVTADGEPTPTPVWFVWAQGEVWIRSQPGAAKLDHLAAGPHVALNLNSDYAGNEVVVLNGTGEVRDAMPDTVWDTYVAKYARQISGLDFTPDSFADSYSVPLCVTPTRMRHW</sequence>
<dbReference type="NCBIfam" id="TIGR03667">
    <property type="entry name" value="Rv3369"/>
    <property type="match status" value="1"/>
</dbReference>